<dbReference type="PANTHER" id="PTHR24305">
    <property type="entry name" value="CYTOCHROME P450"/>
    <property type="match status" value="1"/>
</dbReference>
<keyword evidence="6" id="KW-1133">Transmembrane helix</keyword>
<evidence type="ECO:0000256" key="6">
    <source>
        <dbReference type="SAM" id="Phobius"/>
    </source>
</evidence>
<dbReference type="InterPro" id="IPR001128">
    <property type="entry name" value="Cyt_P450"/>
</dbReference>
<sequence length="493" mass="55154">MFYQWSLVQTLLLLVSGLLIWRYVQTNLLSPLRHIPGPFLASLTDYWLVLIDLAGFRTLTIHQLHSKYGPVVRVGPHEVSFADQASVNEIYSQQTAFMKAPIYDSMSVKPFGIFSLRDKSLHSQRRSLLSYAFSQGNVTTCAPLVHAQISKLVGKVGAKEGKSVDVHLLFRLFSLDVVGELFLGSSFGGLDSEGSPPQFLHDMDQHFLIGGIEWNFPLIYALLTILPIRGVRHFLAARDRLAEYGENAYRTYIEKYGRDSGRKDLLTKILSPKDESQTLTDRETYVEIGNLVFAGSDTTSTTLTYLFWELTRNPQWQQRVRDELQSMAKEDGSSGNARLLGATDAPVLEAVINEALRLHPAAPASLQRATPVGGAQLGVYYIPEKTVVSAQCYTTQRNAEVFPDPDMFKPERWLDDGQSSQESKDLFMPFSKGTRACLGRNLAMMELRQVTSALLLKYNVAAASNTTSDSMAMRDHFLVLPKGGRCDLMFHLL</sequence>
<accession>A0AAJ0DC66</accession>
<dbReference type="InterPro" id="IPR002401">
    <property type="entry name" value="Cyt_P450_E_grp-I"/>
</dbReference>
<proteinExistence type="inferred from homology"/>
<dbReference type="GO" id="GO:0005506">
    <property type="term" value="F:iron ion binding"/>
    <property type="evidence" value="ECO:0007669"/>
    <property type="project" value="InterPro"/>
</dbReference>
<keyword evidence="2 4" id="KW-0479">Metal-binding</keyword>
<protein>
    <recommendedName>
        <fullName evidence="9">Cytochrome P450</fullName>
    </recommendedName>
</protein>
<evidence type="ECO:0000256" key="4">
    <source>
        <dbReference type="PIRSR" id="PIRSR602401-1"/>
    </source>
</evidence>
<dbReference type="SUPFAM" id="SSF48264">
    <property type="entry name" value="Cytochrome P450"/>
    <property type="match status" value="1"/>
</dbReference>
<evidence type="ECO:0008006" key="9">
    <source>
        <dbReference type="Google" id="ProtNLM"/>
    </source>
</evidence>
<keyword evidence="3 4" id="KW-0408">Iron</keyword>
<evidence type="ECO:0000313" key="8">
    <source>
        <dbReference type="Proteomes" id="UP001271007"/>
    </source>
</evidence>
<name>A0AAJ0DC66_9PEZI</name>
<comment type="similarity">
    <text evidence="5">Belongs to the cytochrome P450 family.</text>
</comment>
<keyword evidence="6" id="KW-0472">Membrane</keyword>
<dbReference type="AlphaFoldDB" id="A0AAJ0DC66"/>
<dbReference type="Pfam" id="PF00067">
    <property type="entry name" value="p450"/>
    <property type="match status" value="1"/>
</dbReference>
<dbReference type="Gene3D" id="1.10.630.10">
    <property type="entry name" value="Cytochrome P450"/>
    <property type="match status" value="1"/>
</dbReference>
<dbReference type="PROSITE" id="PS00086">
    <property type="entry name" value="CYTOCHROME_P450"/>
    <property type="match status" value="1"/>
</dbReference>
<organism evidence="7 8">
    <name type="scientific">Extremus antarcticus</name>
    <dbReference type="NCBI Taxonomy" id="702011"/>
    <lineage>
        <taxon>Eukaryota</taxon>
        <taxon>Fungi</taxon>
        <taxon>Dikarya</taxon>
        <taxon>Ascomycota</taxon>
        <taxon>Pezizomycotina</taxon>
        <taxon>Dothideomycetes</taxon>
        <taxon>Dothideomycetidae</taxon>
        <taxon>Mycosphaerellales</taxon>
        <taxon>Extremaceae</taxon>
        <taxon>Extremus</taxon>
    </lineage>
</organism>
<reference evidence="7" key="1">
    <citation type="submission" date="2023-04" db="EMBL/GenBank/DDBJ databases">
        <title>Black Yeasts Isolated from many extreme environments.</title>
        <authorList>
            <person name="Coleine C."/>
            <person name="Stajich J.E."/>
            <person name="Selbmann L."/>
        </authorList>
    </citation>
    <scope>NUCLEOTIDE SEQUENCE</scope>
    <source>
        <strain evidence="7">CCFEE 5312</strain>
    </source>
</reference>
<evidence type="ECO:0000256" key="1">
    <source>
        <dbReference type="ARBA" id="ARBA00001971"/>
    </source>
</evidence>
<dbReference type="PRINTS" id="PR00385">
    <property type="entry name" value="P450"/>
</dbReference>
<evidence type="ECO:0000313" key="7">
    <source>
        <dbReference type="EMBL" id="KAK3051027.1"/>
    </source>
</evidence>
<dbReference type="GO" id="GO:0004497">
    <property type="term" value="F:monooxygenase activity"/>
    <property type="evidence" value="ECO:0007669"/>
    <property type="project" value="UniProtKB-KW"/>
</dbReference>
<feature type="binding site" description="axial binding residue" evidence="4">
    <location>
        <position position="437"/>
    </location>
    <ligand>
        <name>heme</name>
        <dbReference type="ChEBI" id="CHEBI:30413"/>
    </ligand>
    <ligandPart>
        <name>Fe</name>
        <dbReference type="ChEBI" id="CHEBI:18248"/>
    </ligandPart>
</feature>
<evidence type="ECO:0000256" key="2">
    <source>
        <dbReference type="ARBA" id="ARBA00022723"/>
    </source>
</evidence>
<dbReference type="GO" id="GO:0016705">
    <property type="term" value="F:oxidoreductase activity, acting on paired donors, with incorporation or reduction of molecular oxygen"/>
    <property type="evidence" value="ECO:0007669"/>
    <property type="project" value="InterPro"/>
</dbReference>
<dbReference type="InterPro" id="IPR036396">
    <property type="entry name" value="Cyt_P450_sf"/>
</dbReference>
<evidence type="ECO:0000256" key="3">
    <source>
        <dbReference type="ARBA" id="ARBA00023004"/>
    </source>
</evidence>
<keyword evidence="4 5" id="KW-0349">Heme</keyword>
<keyword evidence="8" id="KW-1185">Reference proteome</keyword>
<comment type="cofactor">
    <cofactor evidence="1 4">
        <name>heme</name>
        <dbReference type="ChEBI" id="CHEBI:30413"/>
    </cofactor>
</comment>
<dbReference type="GO" id="GO:0020037">
    <property type="term" value="F:heme binding"/>
    <property type="evidence" value="ECO:0007669"/>
    <property type="project" value="InterPro"/>
</dbReference>
<comment type="caution">
    <text evidence="7">The sequence shown here is derived from an EMBL/GenBank/DDBJ whole genome shotgun (WGS) entry which is preliminary data.</text>
</comment>
<evidence type="ECO:0000256" key="5">
    <source>
        <dbReference type="RuleBase" id="RU000461"/>
    </source>
</evidence>
<dbReference type="InterPro" id="IPR017972">
    <property type="entry name" value="Cyt_P450_CS"/>
</dbReference>
<dbReference type="Proteomes" id="UP001271007">
    <property type="component" value="Unassembled WGS sequence"/>
</dbReference>
<keyword evidence="6" id="KW-0812">Transmembrane</keyword>
<dbReference type="PRINTS" id="PR00463">
    <property type="entry name" value="EP450I"/>
</dbReference>
<gene>
    <name evidence="7" type="ORF">LTR09_007776</name>
</gene>
<keyword evidence="5" id="KW-0503">Monooxygenase</keyword>
<dbReference type="InterPro" id="IPR050121">
    <property type="entry name" value="Cytochrome_P450_monoxygenase"/>
</dbReference>
<feature type="transmembrane region" description="Helical" evidence="6">
    <location>
        <begin position="6"/>
        <end position="24"/>
    </location>
</feature>
<keyword evidence="5" id="KW-0560">Oxidoreductase</keyword>
<dbReference type="PANTHER" id="PTHR24305:SF108">
    <property type="entry name" value="P450, PUTATIVE (EUROFUNG)-RELATED"/>
    <property type="match status" value="1"/>
</dbReference>
<dbReference type="EMBL" id="JAWDJX010000028">
    <property type="protein sequence ID" value="KAK3051027.1"/>
    <property type="molecule type" value="Genomic_DNA"/>
</dbReference>